<evidence type="ECO:0000256" key="4">
    <source>
        <dbReference type="SAM" id="MobiDB-lite"/>
    </source>
</evidence>
<gene>
    <name evidence="6" type="ORF">KGQ19_20275</name>
</gene>
<dbReference type="Proteomes" id="UP000730482">
    <property type="component" value="Unassembled WGS sequence"/>
</dbReference>
<dbReference type="PANTHER" id="PTHR30146:SF155">
    <property type="entry name" value="ALANINE RACEMASE"/>
    <property type="match status" value="1"/>
</dbReference>
<dbReference type="Gene3D" id="1.10.260.40">
    <property type="entry name" value="lambda repressor-like DNA-binding domains"/>
    <property type="match status" value="1"/>
</dbReference>
<dbReference type="Pfam" id="PF00356">
    <property type="entry name" value="LacI"/>
    <property type="match status" value="1"/>
</dbReference>
<dbReference type="CDD" id="cd06267">
    <property type="entry name" value="PBP1_LacI_sugar_binding-like"/>
    <property type="match status" value="1"/>
</dbReference>
<dbReference type="SUPFAM" id="SSF53822">
    <property type="entry name" value="Periplasmic binding protein-like I"/>
    <property type="match status" value="1"/>
</dbReference>
<keyword evidence="2 6" id="KW-0238">DNA-binding</keyword>
<dbReference type="PROSITE" id="PS50932">
    <property type="entry name" value="HTH_LACI_2"/>
    <property type="match status" value="1"/>
</dbReference>
<keyword evidence="7" id="KW-1185">Reference proteome</keyword>
<dbReference type="InterPro" id="IPR010982">
    <property type="entry name" value="Lambda_DNA-bd_dom_sf"/>
</dbReference>
<reference evidence="6 7" key="1">
    <citation type="submission" date="2020-02" db="EMBL/GenBank/DDBJ databases">
        <title>Acidophilic actinobacteria isolated from forest soil.</title>
        <authorList>
            <person name="Golinska P."/>
        </authorList>
    </citation>
    <scope>NUCLEOTIDE SEQUENCE [LARGE SCALE GENOMIC DNA]</scope>
    <source>
        <strain evidence="6 7">NL8</strain>
    </source>
</reference>
<evidence type="ECO:0000256" key="2">
    <source>
        <dbReference type="ARBA" id="ARBA00023125"/>
    </source>
</evidence>
<dbReference type="CDD" id="cd01392">
    <property type="entry name" value="HTH_LacI"/>
    <property type="match status" value="1"/>
</dbReference>
<evidence type="ECO:0000313" key="6">
    <source>
        <dbReference type="EMBL" id="MBS2549206.1"/>
    </source>
</evidence>
<dbReference type="Gene3D" id="3.40.50.2300">
    <property type="match status" value="2"/>
</dbReference>
<accession>A0ABS5KT21</accession>
<keyword evidence="3" id="KW-0804">Transcription</keyword>
<evidence type="ECO:0000256" key="3">
    <source>
        <dbReference type="ARBA" id="ARBA00023163"/>
    </source>
</evidence>
<evidence type="ECO:0000313" key="7">
    <source>
        <dbReference type="Proteomes" id="UP000730482"/>
    </source>
</evidence>
<dbReference type="InterPro" id="IPR028082">
    <property type="entry name" value="Peripla_BP_I"/>
</dbReference>
<dbReference type="SUPFAM" id="SSF47413">
    <property type="entry name" value="lambda repressor-like DNA-binding domains"/>
    <property type="match status" value="1"/>
</dbReference>
<dbReference type="PROSITE" id="PS00356">
    <property type="entry name" value="HTH_LACI_1"/>
    <property type="match status" value="1"/>
</dbReference>
<feature type="region of interest" description="Disordered" evidence="4">
    <location>
        <begin position="1"/>
        <end position="22"/>
    </location>
</feature>
<evidence type="ECO:0000256" key="1">
    <source>
        <dbReference type="ARBA" id="ARBA00023015"/>
    </source>
</evidence>
<protein>
    <submittedName>
        <fullName evidence="6">LacI family DNA-binding transcriptional regulator</fullName>
    </submittedName>
</protein>
<dbReference type="EMBL" id="JAAFYZ010000066">
    <property type="protein sequence ID" value="MBS2549206.1"/>
    <property type="molecule type" value="Genomic_DNA"/>
</dbReference>
<dbReference type="InterPro" id="IPR046335">
    <property type="entry name" value="LacI/GalR-like_sensor"/>
</dbReference>
<dbReference type="Pfam" id="PF13377">
    <property type="entry name" value="Peripla_BP_3"/>
    <property type="match status" value="1"/>
</dbReference>
<dbReference type="GO" id="GO:0003677">
    <property type="term" value="F:DNA binding"/>
    <property type="evidence" value="ECO:0007669"/>
    <property type="project" value="UniProtKB-KW"/>
</dbReference>
<name>A0ABS5KT21_9ACTN</name>
<sequence>MPTSGSGVNKPGAAAGHGRAAGVGKNKTRLTIADIAREVGVSPSAVSFALNGRPGVSEATRTRILQAAERMNWHPHSAARALGGAPAGAVGLVLARPTRTLGAEPFYAQLIYGMQSVLSARSVALLLQVVDDTDAELVVYRRWAGEQRVDGLLIVDPQTKDPRISAVEALGVPAIVLGGHGKHGELPTVWADDREAMLETVRYLAALGHTRIAHVAGTPAFQHTQRRIRALKDAAGQLGLVETQSVPTDFSDGEGAAVTRRLLSQPDAPTAIVYDSDLMAVAGLGVATEMGVRVPGELSIVSFDDSVLTRVVHPAITALSRDTHALGVQVAEALLRIVEEPGTVGDIKAATPRLTVRESTAKPGR</sequence>
<comment type="caution">
    <text evidence="6">The sequence shown here is derived from an EMBL/GenBank/DDBJ whole genome shotgun (WGS) entry which is preliminary data.</text>
</comment>
<dbReference type="InterPro" id="IPR000843">
    <property type="entry name" value="HTH_LacI"/>
</dbReference>
<evidence type="ECO:0000259" key="5">
    <source>
        <dbReference type="PROSITE" id="PS50932"/>
    </source>
</evidence>
<dbReference type="RefSeq" id="WP_212010771.1">
    <property type="nucleotide sequence ID" value="NZ_JAAFYZ010000066.1"/>
</dbReference>
<feature type="compositionally biased region" description="Low complexity" evidence="4">
    <location>
        <begin position="12"/>
        <end position="22"/>
    </location>
</feature>
<keyword evidence="1" id="KW-0805">Transcription regulation</keyword>
<proteinExistence type="predicted"/>
<organism evidence="6 7">
    <name type="scientific">Catenulispora pinistramenti</name>
    <dbReference type="NCBI Taxonomy" id="2705254"/>
    <lineage>
        <taxon>Bacteria</taxon>
        <taxon>Bacillati</taxon>
        <taxon>Actinomycetota</taxon>
        <taxon>Actinomycetes</taxon>
        <taxon>Catenulisporales</taxon>
        <taxon>Catenulisporaceae</taxon>
        <taxon>Catenulispora</taxon>
    </lineage>
</organism>
<dbReference type="SMART" id="SM00354">
    <property type="entry name" value="HTH_LACI"/>
    <property type="match status" value="1"/>
</dbReference>
<dbReference type="PANTHER" id="PTHR30146">
    <property type="entry name" value="LACI-RELATED TRANSCRIPTIONAL REPRESSOR"/>
    <property type="match status" value="1"/>
</dbReference>
<feature type="domain" description="HTH lacI-type" evidence="5">
    <location>
        <begin position="30"/>
        <end position="84"/>
    </location>
</feature>